<gene>
    <name evidence="3" type="ORF">OIU85_023476</name>
</gene>
<accession>A0A9Q0TYQ3</accession>
<evidence type="ECO:0000313" key="4">
    <source>
        <dbReference type="Proteomes" id="UP001151529"/>
    </source>
</evidence>
<feature type="region of interest" description="Disordered" evidence="1">
    <location>
        <begin position="389"/>
        <end position="410"/>
    </location>
</feature>
<dbReference type="SUPFAM" id="SSF50729">
    <property type="entry name" value="PH domain-like"/>
    <property type="match status" value="1"/>
</dbReference>
<feature type="domain" description="PH" evidence="2">
    <location>
        <begin position="7"/>
        <end position="115"/>
    </location>
</feature>
<dbReference type="PANTHER" id="PTHR12136:SF103">
    <property type="entry name" value="PROTEIN ENHANCED DISEASE RESISTANCE 2-LIKE"/>
    <property type="match status" value="1"/>
</dbReference>
<name>A0A9Q0TYQ3_SALVM</name>
<dbReference type="Gene3D" id="3.30.530.20">
    <property type="match status" value="1"/>
</dbReference>
<evidence type="ECO:0000313" key="3">
    <source>
        <dbReference type="EMBL" id="KAJ6720260.1"/>
    </source>
</evidence>
<dbReference type="Pfam" id="PF07059">
    <property type="entry name" value="EDR2_C"/>
    <property type="match status" value="1"/>
</dbReference>
<dbReference type="EMBL" id="JAPFFL010000006">
    <property type="protein sequence ID" value="KAJ6720260.1"/>
    <property type="molecule type" value="Genomic_DNA"/>
</dbReference>
<dbReference type="Proteomes" id="UP001151529">
    <property type="component" value="Chromosome 10"/>
</dbReference>
<keyword evidence="4" id="KW-1185">Reference proteome</keyword>
<dbReference type="InterPro" id="IPR011993">
    <property type="entry name" value="PH-like_dom_sf"/>
</dbReference>
<dbReference type="PANTHER" id="PTHR12136">
    <property type="entry name" value="ENHANCED DISEASE RESISTANCE-RELATED"/>
    <property type="match status" value="1"/>
</dbReference>
<comment type="caution">
    <text evidence="3">The sequence shown here is derived from an EMBL/GenBank/DDBJ whole genome shotgun (WGS) entry which is preliminary data.</text>
</comment>
<evidence type="ECO:0000256" key="1">
    <source>
        <dbReference type="SAM" id="MobiDB-lite"/>
    </source>
</evidence>
<dbReference type="AlphaFoldDB" id="A0A9Q0TYQ3"/>
<organism evidence="3 4">
    <name type="scientific">Salix viminalis</name>
    <name type="common">Common osier</name>
    <name type="synonym">Basket willow</name>
    <dbReference type="NCBI Taxonomy" id="40686"/>
    <lineage>
        <taxon>Eukaryota</taxon>
        <taxon>Viridiplantae</taxon>
        <taxon>Streptophyta</taxon>
        <taxon>Embryophyta</taxon>
        <taxon>Tracheophyta</taxon>
        <taxon>Spermatophyta</taxon>
        <taxon>Magnoliopsida</taxon>
        <taxon>eudicotyledons</taxon>
        <taxon>Gunneridae</taxon>
        <taxon>Pentapetalae</taxon>
        <taxon>rosids</taxon>
        <taxon>fabids</taxon>
        <taxon>Malpighiales</taxon>
        <taxon>Salicaceae</taxon>
        <taxon>Saliceae</taxon>
        <taxon>Salix</taxon>
    </lineage>
</organism>
<proteinExistence type="predicted"/>
<feature type="compositionally biased region" description="Basic and acidic residues" evidence="1">
    <location>
        <begin position="390"/>
        <end position="410"/>
    </location>
</feature>
<dbReference type="Pfam" id="PF00169">
    <property type="entry name" value="PH"/>
    <property type="match status" value="1"/>
</dbReference>
<dbReference type="PROSITE" id="PS50003">
    <property type="entry name" value="PH_DOMAIN"/>
    <property type="match status" value="1"/>
</dbReference>
<dbReference type="InterPro" id="IPR045096">
    <property type="entry name" value="EDR2-like"/>
</dbReference>
<dbReference type="OrthoDB" id="9970435at2759"/>
<dbReference type="CDD" id="cd00821">
    <property type="entry name" value="PH"/>
    <property type="match status" value="1"/>
</dbReference>
<reference evidence="3" key="2">
    <citation type="journal article" date="2023" name="Int. J. Mol. Sci.">
        <title>De Novo Assembly and Annotation of 11 Diverse Shrub Willow (Salix) Genomes Reveals Novel Gene Organization in Sex-Linked Regions.</title>
        <authorList>
            <person name="Hyden B."/>
            <person name="Feng K."/>
            <person name="Yates T.B."/>
            <person name="Jawdy S."/>
            <person name="Cereghino C."/>
            <person name="Smart L.B."/>
            <person name="Muchero W."/>
        </authorList>
    </citation>
    <scope>NUCLEOTIDE SEQUENCE [LARGE SCALE GENOMIC DNA]</scope>
    <source>
        <tissue evidence="3">Shoot tip</tissue>
    </source>
</reference>
<dbReference type="SMART" id="SM00233">
    <property type="entry name" value="PH"/>
    <property type="match status" value="1"/>
</dbReference>
<protein>
    <submittedName>
        <fullName evidence="3">ENHANCED DISEASE RESISTANCE-RELATED</fullName>
    </submittedName>
</protein>
<dbReference type="SUPFAM" id="SSF55961">
    <property type="entry name" value="Bet v1-like"/>
    <property type="match status" value="1"/>
</dbReference>
<dbReference type="Gene3D" id="2.30.29.30">
    <property type="entry name" value="Pleckstrin-homology domain (PH domain)/Phosphotyrosine-binding domain (PTB)"/>
    <property type="match status" value="1"/>
</dbReference>
<reference evidence="3" key="1">
    <citation type="submission" date="2022-11" db="EMBL/GenBank/DDBJ databases">
        <authorList>
            <person name="Hyden B.L."/>
            <person name="Feng K."/>
            <person name="Yates T."/>
            <person name="Jawdy S."/>
            <person name="Smart L.B."/>
            <person name="Muchero W."/>
        </authorList>
    </citation>
    <scope>NUCLEOTIDE SEQUENCE</scope>
    <source>
        <tissue evidence="3">Shoot tip</tissue>
    </source>
</reference>
<dbReference type="InterPro" id="IPR009769">
    <property type="entry name" value="EDR2_C"/>
</dbReference>
<evidence type="ECO:0000259" key="2">
    <source>
        <dbReference type="PROSITE" id="PS50003"/>
    </source>
</evidence>
<dbReference type="InterPro" id="IPR023393">
    <property type="entry name" value="START-like_dom_sf"/>
</dbReference>
<sequence length="732" mass="83689">MGVSQNDGKMEGWLYIIRSNRFGLKFLRKRYFILRENYLKCFKTRPISQEEKPLRSANIDFYIRITDNGRESINRKVFFIFTLYNTLKDNDQLKLGASSSEDAGKWIRSLQTAVVKECPNPEKEFMSFSKKNWPPSRFGSSKRADSKRSAGYYHFLQNEAVTSDVIAPSTWKIFGCQNGKAHIRNLTFCYCIYALKLVANSGLRLFKEAKDWNSRGRKPFSVLLCPLVPRDQSKIAGMFPLIFLKAELEAYFVTIFMGSVVEHLDGHTNIIHKKLYSNWLPWGMRRRDLLLRRYWRREEDGTYGGGYVITPVNQGRESLVKHMLAIDWKFWKVYLRPPSARSITICMLERIAALRGLFRAKAGNYSSDFSSSDSSVKTMLPQAEMEAIESENKSQHKFEKNADLKGNEAEKINSGRRSLMSLNDASDEFFDFPDFNEDIDFDLSDNGWFPEKSQEQPASHICQHRLSSAAVFVKKLHDLAVQKKGYMNFQELPREENVAKPYGKTLQKDSACSLPCSWATGEPSTFLIRGENYLKDNQKIRAEGSLMQMVGADWLRSDHREDDLGSRPESIIQKYAAQGRPEFFFVINMQIPGATQYTLALYYMLKTPLEETPLLHSFVHGDDAFRNSRFKLIPYISKGSWIVKQSVGKKACLVGQALEMQCFRGKNYLELDIDVGSSTVARGVASLALGYLNNLVIEMAFVIQGNDELELPEILVGTCRLSNLDVSKAVLV</sequence>
<dbReference type="InterPro" id="IPR001849">
    <property type="entry name" value="PH_domain"/>
</dbReference>